<evidence type="ECO:0000256" key="1">
    <source>
        <dbReference type="SAM" id="SignalP"/>
    </source>
</evidence>
<keyword evidence="3" id="KW-1185">Reference proteome</keyword>
<dbReference type="RefSeq" id="WP_157307856.1">
    <property type="nucleotide sequence ID" value="NZ_WRXN01000009.1"/>
</dbReference>
<accession>A0A7K1U807</accession>
<feature type="chain" id="PRO_5029532696" evidence="1">
    <location>
        <begin position="19"/>
        <end position="203"/>
    </location>
</feature>
<evidence type="ECO:0000313" key="3">
    <source>
        <dbReference type="Proteomes" id="UP000461730"/>
    </source>
</evidence>
<feature type="signal peptide" evidence="1">
    <location>
        <begin position="1"/>
        <end position="18"/>
    </location>
</feature>
<dbReference type="AlphaFoldDB" id="A0A7K1U807"/>
<sequence length="203" mass="21813">MKKLLLALLVLAAQQAWAQHGTPETLFGSGKPKSIGGYGMATTKFTSIDDNLGVIVGAQGGVFLNKKWMLGVAGYALANNISMPVVNTGAYKEYLNFWYTGLVAEYVHNSDKLVHWNVGTLIGGGGVGRRSKWHDDFDDEDFSDGSGLFIAEPFANLELNITKFLRLDIGASYRYIQGSSTVGITDGKLSGPSLQVGLKAGKF</sequence>
<dbReference type="Proteomes" id="UP000461730">
    <property type="component" value="Unassembled WGS sequence"/>
</dbReference>
<dbReference type="EMBL" id="WRXN01000009">
    <property type="protein sequence ID" value="MVT10408.1"/>
    <property type="molecule type" value="Genomic_DNA"/>
</dbReference>
<organism evidence="2 3">
    <name type="scientific">Chitinophaga tropicalis</name>
    <dbReference type="NCBI Taxonomy" id="2683588"/>
    <lineage>
        <taxon>Bacteria</taxon>
        <taxon>Pseudomonadati</taxon>
        <taxon>Bacteroidota</taxon>
        <taxon>Chitinophagia</taxon>
        <taxon>Chitinophagales</taxon>
        <taxon>Chitinophagaceae</taxon>
        <taxon>Chitinophaga</taxon>
    </lineage>
</organism>
<comment type="caution">
    <text evidence="2">The sequence shown here is derived from an EMBL/GenBank/DDBJ whole genome shotgun (WGS) entry which is preliminary data.</text>
</comment>
<keyword evidence="1" id="KW-0732">Signal</keyword>
<gene>
    <name evidence="2" type="ORF">GO493_19205</name>
</gene>
<evidence type="ECO:0000313" key="2">
    <source>
        <dbReference type="EMBL" id="MVT10408.1"/>
    </source>
</evidence>
<protein>
    <submittedName>
        <fullName evidence="2">Outer membrane beta-barrel protein</fullName>
    </submittedName>
</protein>
<proteinExistence type="predicted"/>
<reference evidence="2 3" key="1">
    <citation type="submission" date="2019-12" db="EMBL/GenBank/DDBJ databases">
        <title>Chitinophaga sp. strain ysch24 (GDMCC 1.1355), whole genome shotgun sequence.</title>
        <authorList>
            <person name="Zhang X."/>
        </authorList>
    </citation>
    <scope>NUCLEOTIDE SEQUENCE [LARGE SCALE GENOMIC DNA]</scope>
    <source>
        <strain evidence="3">ysch24</strain>
    </source>
</reference>
<name>A0A7K1U807_9BACT</name>